<reference evidence="2 3" key="1">
    <citation type="submission" date="2019-09" db="EMBL/GenBank/DDBJ databases">
        <authorList>
            <person name="Depoorter E."/>
        </authorList>
    </citation>
    <scope>NUCLEOTIDE SEQUENCE [LARGE SCALE GENOMIC DNA]</scope>
    <source>
        <strain evidence="2">R-18112</strain>
    </source>
</reference>
<dbReference type="InterPro" id="IPR010272">
    <property type="entry name" value="T6SS_TssF"/>
</dbReference>
<dbReference type="PANTHER" id="PTHR35370">
    <property type="entry name" value="CYTOPLASMIC PROTEIN-RELATED-RELATED"/>
    <property type="match status" value="1"/>
</dbReference>
<dbReference type="PANTHER" id="PTHR35370:SF1">
    <property type="entry name" value="TYPE VI SECRETION SYSTEM COMPONENT TSSF1"/>
    <property type="match status" value="1"/>
</dbReference>
<protein>
    <submittedName>
        <fullName evidence="2">Type VI secretion protein</fullName>
    </submittedName>
</protein>
<accession>A0A6P2TLM8</accession>
<evidence type="ECO:0000256" key="1">
    <source>
        <dbReference type="SAM" id="MobiDB-lite"/>
    </source>
</evidence>
<organism evidence="2 3">
    <name type="scientific">Burkholderia lata (strain ATCC 17760 / DSM 23089 / LMG 22485 / NCIMB 9086 / R18194 / 383)</name>
    <dbReference type="NCBI Taxonomy" id="482957"/>
    <lineage>
        <taxon>Bacteria</taxon>
        <taxon>Pseudomonadati</taxon>
        <taxon>Pseudomonadota</taxon>
        <taxon>Betaproteobacteria</taxon>
        <taxon>Burkholderiales</taxon>
        <taxon>Burkholderiaceae</taxon>
        <taxon>Burkholderia</taxon>
        <taxon>Burkholderia cepacia complex</taxon>
    </lineage>
</organism>
<proteinExistence type="predicted"/>
<dbReference type="EMBL" id="CABVQI010000003">
    <property type="protein sequence ID" value="VWC62970.1"/>
    <property type="molecule type" value="Genomic_DNA"/>
</dbReference>
<evidence type="ECO:0000313" key="2">
    <source>
        <dbReference type="EMBL" id="VWC62970.1"/>
    </source>
</evidence>
<sequence length="632" mass="68971">MASAATTGTYMVIEPQNLLPHFEREMALLRRSMQTFTQRFPKIAARLAITGEHSDDPHVERLLQSFALMSSAHAIRIDDDVPAFTRGFFETLHGAFLRPFPSCAIAQFHGDRTGKQTEPRGIPRGAQLIGPIGRAAFRMTDDVTIVPLTVSAVRYATSAIAPRDVALPADTTGLLTLVFELTEPEATFAIVPDRLRLHFAGAREIVAALADAVLLLAGRGFAEADDSGRWRRLPNPAFTAVGLDPADALLDRPVSESLEPFHLLMTYCAVPERFDFVDLDMRPLKRAAGGSRRVALHLSIAGVHPDSHRAQRLAAATADHVRLFCTPVINLFPDDARPIETHAGCAYYPVKALAQASAAQTHIWSIDAVHQTSDAGTSVLAPFQSLQHGTGTHPGLYWTMSRDEARWTPGKPADPRAGQAGTARDDPADLFHGVELQLVDRDGRPADPGHRKLAIRLSCTQGDLSGMRERELVLRAGDPVGAITLLDRPTRSRPPAFRYGELWDLLSLLVPQAIRLDNDGLTQLRRLCTRWAESSVDAGRRFDALVSVSTARVRRWMPRKPASAFVHGLEVRLVVDEQRFGGFGLGGLAHVMERCFASHVPVTGFVQIDLISAHTGAVLRHGSPRPGAQPLA</sequence>
<dbReference type="AlphaFoldDB" id="A0A6P2TLM8"/>
<feature type="region of interest" description="Disordered" evidence="1">
    <location>
        <begin position="405"/>
        <end position="427"/>
    </location>
</feature>
<evidence type="ECO:0000313" key="3">
    <source>
        <dbReference type="Proteomes" id="UP000494274"/>
    </source>
</evidence>
<dbReference type="NCBIfam" id="TIGR03359">
    <property type="entry name" value="VI_chp_6"/>
    <property type="match status" value="1"/>
</dbReference>
<dbReference type="Proteomes" id="UP000494274">
    <property type="component" value="Unassembled WGS sequence"/>
</dbReference>
<name>A0A6P2TLM8_BURL3</name>
<gene>
    <name evidence="2" type="ORF">BLA18112_01277</name>
</gene>
<dbReference type="Pfam" id="PF05947">
    <property type="entry name" value="T6SS_TssF"/>
    <property type="match status" value="1"/>
</dbReference>